<keyword evidence="2" id="KW-1133">Transmembrane helix</keyword>
<evidence type="ECO:0000313" key="4">
    <source>
        <dbReference type="Proteomes" id="UP001331761"/>
    </source>
</evidence>
<keyword evidence="4" id="KW-1185">Reference proteome</keyword>
<organism evidence="3 4">
    <name type="scientific">Trichostrongylus colubriformis</name>
    <name type="common">Black scour worm</name>
    <dbReference type="NCBI Taxonomy" id="6319"/>
    <lineage>
        <taxon>Eukaryota</taxon>
        <taxon>Metazoa</taxon>
        <taxon>Ecdysozoa</taxon>
        <taxon>Nematoda</taxon>
        <taxon>Chromadorea</taxon>
        <taxon>Rhabditida</taxon>
        <taxon>Rhabditina</taxon>
        <taxon>Rhabditomorpha</taxon>
        <taxon>Strongyloidea</taxon>
        <taxon>Trichostrongylidae</taxon>
        <taxon>Trichostrongylus</taxon>
    </lineage>
</organism>
<protein>
    <submittedName>
        <fullName evidence="3">Uncharacterized protein</fullName>
    </submittedName>
</protein>
<keyword evidence="2" id="KW-0472">Membrane</keyword>
<reference evidence="3 4" key="1">
    <citation type="submission" date="2019-10" db="EMBL/GenBank/DDBJ databases">
        <title>Assembly and Annotation for the nematode Trichostrongylus colubriformis.</title>
        <authorList>
            <person name="Martin J."/>
        </authorList>
    </citation>
    <scope>NUCLEOTIDE SEQUENCE [LARGE SCALE GENOMIC DNA]</scope>
    <source>
        <strain evidence="3">G859</strain>
        <tissue evidence="3">Whole worm</tissue>
    </source>
</reference>
<feature type="transmembrane region" description="Helical" evidence="2">
    <location>
        <begin position="197"/>
        <end position="225"/>
    </location>
</feature>
<dbReference type="AlphaFoldDB" id="A0AAN8EXH6"/>
<comment type="caution">
    <text evidence="3">The sequence shown here is derived from an EMBL/GenBank/DDBJ whole genome shotgun (WGS) entry which is preliminary data.</text>
</comment>
<evidence type="ECO:0000256" key="2">
    <source>
        <dbReference type="SAM" id="Phobius"/>
    </source>
</evidence>
<accession>A0AAN8EXH6</accession>
<keyword evidence="2" id="KW-0812">Transmembrane</keyword>
<sequence>MELFKYGSYPSCDFLRRHQLHQSSVFWMRLSILFCIVVVTVESGCLVGDRHKYKLVEVKGDELCRFQISFDHSTCVSDPDVTYDTTVAKETLPMNILGHECTFSPSKTICLCKGSKCNDEKHSREILAKQLARTDSPSVRETILCILTGGDEAFELATKKKVPPPKTQNKEAGHAEVNHHRIGSGAEHHHHHHSLSFLVGTIMMGVIAVLVIAVIIMALVMMVIYTSRTAKMSGRNKMTERTQSDDSTTPPKEFEESVRNYSRSLYHSPLDPGLK</sequence>
<name>A0AAN8EXH6_TRICO</name>
<evidence type="ECO:0000256" key="1">
    <source>
        <dbReference type="SAM" id="MobiDB-lite"/>
    </source>
</evidence>
<gene>
    <name evidence="3" type="ORF">GCK32_010228</name>
</gene>
<evidence type="ECO:0000313" key="3">
    <source>
        <dbReference type="EMBL" id="KAK5965304.1"/>
    </source>
</evidence>
<proteinExistence type="predicted"/>
<dbReference type="EMBL" id="WIXE01024773">
    <property type="protein sequence ID" value="KAK5965304.1"/>
    <property type="molecule type" value="Genomic_DNA"/>
</dbReference>
<dbReference type="Proteomes" id="UP001331761">
    <property type="component" value="Unassembled WGS sequence"/>
</dbReference>
<feature type="region of interest" description="Disordered" evidence="1">
    <location>
        <begin position="232"/>
        <end position="275"/>
    </location>
</feature>